<reference evidence="2" key="1">
    <citation type="submission" date="2019-12" db="EMBL/GenBank/DDBJ databases">
        <authorList>
            <person name="Olsen N.S."/>
            <person name="Junco L.M.F."/>
            <person name="Kot W."/>
            <person name="Hansen L.H."/>
        </authorList>
    </citation>
    <scope>NUCLEOTIDE SEQUENCE [LARGE SCALE GENOMIC DNA]</scope>
</reference>
<evidence type="ECO:0000313" key="2">
    <source>
        <dbReference type="Proteomes" id="UP000463956"/>
    </source>
</evidence>
<dbReference type="Proteomes" id="UP000463956">
    <property type="component" value="Segment"/>
</dbReference>
<evidence type="ECO:0000313" key="1">
    <source>
        <dbReference type="EMBL" id="QHR76395.1"/>
    </source>
</evidence>
<keyword evidence="2" id="KW-1185">Reference proteome</keyword>
<proteinExistence type="predicted"/>
<organism evidence="1 2">
    <name type="scientific">Escherichia phage jat</name>
    <dbReference type="NCBI Taxonomy" id="2696411"/>
    <lineage>
        <taxon>Viruses</taxon>
        <taxon>Duplodnaviria</taxon>
        <taxon>Heunggongvirae</taxon>
        <taxon>Uroviricota</taxon>
        <taxon>Caudoviricetes</taxon>
        <taxon>Dhillonvirus</taxon>
        <taxon>Dhillonvirus jat</taxon>
    </lineage>
</organism>
<accession>A0A6B9XIY7</accession>
<protein>
    <submittedName>
        <fullName evidence="1">Uncharacterized protein</fullName>
    </submittedName>
</protein>
<sequence>MTPALMAGFSQKFISVDACIADYEMDGIATVCDGDTKTADDIEETEQ</sequence>
<dbReference type="EMBL" id="MN850650">
    <property type="protein sequence ID" value="QHR76395.1"/>
    <property type="molecule type" value="Genomic_DNA"/>
</dbReference>
<name>A0A6B9XIY7_9CAUD</name>
<gene>
    <name evidence="1" type="ORF">jat_15</name>
</gene>